<protein>
    <submittedName>
        <fullName evidence="1">Crossover junction endodeoxyribonuclease RuvC</fullName>
        <ecNumber evidence="1">3.1.22.4</ecNumber>
    </submittedName>
</protein>
<gene>
    <name evidence="1" type="primary">ruvC</name>
    <name evidence="1" type="ORF">E0946_03750</name>
</gene>
<accession>A0AC61QJ99</accession>
<proteinExistence type="predicted"/>
<keyword evidence="2" id="KW-1185">Reference proteome</keyword>
<organism evidence="1 2">
    <name type="scientific">Candidatus Syntrophosphaera thermopropionivorans</name>
    <dbReference type="NCBI Taxonomy" id="2593015"/>
    <lineage>
        <taxon>Bacteria</taxon>
        <taxon>Pseudomonadati</taxon>
        <taxon>Candidatus Cloacimonadota</taxon>
        <taxon>Candidatus Cloacimonadia</taxon>
        <taxon>Candidatus Cloacimonadales</taxon>
        <taxon>Candidatus Cloacimonadaceae</taxon>
        <taxon>Candidatus Syntrophosphaera</taxon>
    </lineage>
</organism>
<dbReference type="EMBL" id="SMOG01000008">
    <property type="protein sequence ID" value="TDF73138.1"/>
    <property type="molecule type" value="Genomic_DNA"/>
</dbReference>
<dbReference type="EC" id="3.1.22.4" evidence="1"/>
<sequence length="158" mass="17782">MIIIGIDPGSRFCGYGLLEINERRILAAGCDVINLLKGKDLPQRLEILFDAINDILREYKPDIAVVESIFYHKQIRSVFTLGQARGVILLALAQNDIPIVEYSPREVKKAVVGNGNASKQQVRYMVNQIVNLHHKPAQDDAYDALGLALCHYHRIRFA</sequence>
<dbReference type="Proteomes" id="UP000294588">
    <property type="component" value="Unassembled WGS sequence"/>
</dbReference>
<evidence type="ECO:0000313" key="1">
    <source>
        <dbReference type="EMBL" id="TDF73138.1"/>
    </source>
</evidence>
<reference evidence="1" key="1">
    <citation type="submission" date="2019-03" db="EMBL/GenBank/DDBJ databases">
        <title>Candidatus Syntrophosphaera thermopropionivorans: a novel player in syntrophic propionate oxidation during anaerobic digestion.</title>
        <authorList>
            <person name="Dyksma S."/>
        </authorList>
    </citation>
    <scope>NUCLEOTIDE SEQUENCE</scope>
    <source>
        <strain evidence="1">W5</strain>
    </source>
</reference>
<keyword evidence="1" id="KW-0378">Hydrolase</keyword>
<comment type="caution">
    <text evidence="1">The sequence shown here is derived from an EMBL/GenBank/DDBJ whole genome shotgun (WGS) entry which is preliminary data.</text>
</comment>
<evidence type="ECO:0000313" key="2">
    <source>
        <dbReference type="Proteomes" id="UP000294588"/>
    </source>
</evidence>
<name>A0AC61QJ99_9BACT</name>